<keyword evidence="6" id="KW-0067">ATP-binding</keyword>
<keyword evidence="16" id="KW-1185">Reference proteome</keyword>
<dbReference type="Gene3D" id="1.10.10.60">
    <property type="entry name" value="Homeodomain-like"/>
    <property type="match status" value="1"/>
</dbReference>
<dbReference type="InterPro" id="IPR009057">
    <property type="entry name" value="Homeodomain-like_sf"/>
</dbReference>
<dbReference type="Proteomes" id="UP000242181">
    <property type="component" value="Unassembled WGS sequence"/>
</dbReference>
<dbReference type="PROSITE" id="PS50112">
    <property type="entry name" value="PAS"/>
    <property type="match status" value="1"/>
</dbReference>
<dbReference type="Pfam" id="PF00989">
    <property type="entry name" value="PAS"/>
    <property type="match status" value="1"/>
</dbReference>
<name>A0A2P7R117_9GAMM</name>
<evidence type="ECO:0000256" key="8">
    <source>
        <dbReference type="ARBA" id="ARBA00023125"/>
    </source>
</evidence>
<dbReference type="PROSITE" id="PS51671">
    <property type="entry name" value="ACT"/>
    <property type="match status" value="1"/>
</dbReference>
<feature type="domain" description="ACT" evidence="14">
    <location>
        <begin position="2"/>
        <end position="72"/>
    </location>
</feature>
<evidence type="ECO:0000256" key="4">
    <source>
        <dbReference type="ARBA" id="ARBA00022741"/>
    </source>
</evidence>
<dbReference type="InterPro" id="IPR002912">
    <property type="entry name" value="ACT_dom"/>
</dbReference>
<evidence type="ECO:0000259" key="13">
    <source>
        <dbReference type="PROSITE" id="PS50112"/>
    </source>
</evidence>
<dbReference type="CDD" id="cd04877">
    <property type="entry name" value="ACT_TyrR"/>
    <property type="match status" value="1"/>
</dbReference>
<keyword evidence="4" id="KW-0547">Nucleotide-binding</keyword>
<dbReference type="FunFam" id="3.40.50.300:FF:000006">
    <property type="entry name" value="DNA-binding transcriptional regulator NtrC"/>
    <property type="match status" value="1"/>
</dbReference>
<gene>
    <name evidence="15" type="ORF">C7I36_08340</name>
</gene>
<evidence type="ECO:0000256" key="6">
    <source>
        <dbReference type="ARBA" id="ARBA00022840"/>
    </source>
</evidence>
<organism evidence="15 16">
    <name type="scientific">Zobellella taiwanensis</name>
    <dbReference type="NCBI Taxonomy" id="347535"/>
    <lineage>
        <taxon>Bacteria</taxon>
        <taxon>Pseudomonadati</taxon>
        <taxon>Pseudomonadota</taxon>
        <taxon>Gammaproteobacteria</taxon>
        <taxon>Aeromonadales</taxon>
        <taxon>Aeromonadaceae</taxon>
        <taxon>Zobellella</taxon>
    </lineage>
</organism>
<dbReference type="NCBIfam" id="TIGR04381">
    <property type="entry name" value="HTH_TypR"/>
    <property type="match status" value="1"/>
</dbReference>
<dbReference type="PROSITE" id="PS00675">
    <property type="entry name" value="SIGMA54_INTERACT_1"/>
    <property type="match status" value="1"/>
</dbReference>
<evidence type="ECO:0000313" key="16">
    <source>
        <dbReference type="Proteomes" id="UP000242181"/>
    </source>
</evidence>
<protein>
    <recommendedName>
        <fullName evidence="11">HTH-type transcriptional regulatory protein TyrR</fullName>
    </recommendedName>
</protein>
<dbReference type="Gene3D" id="3.30.70.260">
    <property type="match status" value="1"/>
</dbReference>
<dbReference type="Pfam" id="PF01842">
    <property type="entry name" value="ACT"/>
    <property type="match status" value="1"/>
</dbReference>
<dbReference type="GO" id="GO:0006355">
    <property type="term" value="P:regulation of DNA-templated transcription"/>
    <property type="evidence" value="ECO:0007669"/>
    <property type="project" value="InterPro"/>
</dbReference>
<dbReference type="InterPro" id="IPR027417">
    <property type="entry name" value="P-loop_NTPase"/>
</dbReference>
<dbReference type="InterPro" id="IPR002078">
    <property type="entry name" value="Sigma_54_int"/>
</dbReference>
<dbReference type="InterPro" id="IPR045865">
    <property type="entry name" value="ACT-like_dom_sf"/>
</dbReference>
<proteinExistence type="predicted"/>
<dbReference type="EMBL" id="PXYH01000009">
    <property type="protein sequence ID" value="PSJ43920.1"/>
    <property type="molecule type" value="Genomic_DNA"/>
</dbReference>
<dbReference type="CDD" id="cd00130">
    <property type="entry name" value="PAS"/>
    <property type="match status" value="1"/>
</dbReference>
<dbReference type="Gene3D" id="3.30.450.20">
    <property type="entry name" value="PAS domain"/>
    <property type="match status" value="1"/>
</dbReference>
<feature type="domain" description="PAS" evidence="13">
    <location>
        <begin position="78"/>
        <end position="120"/>
    </location>
</feature>
<accession>A0A2P7R117</accession>
<dbReference type="SUPFAM" id="SSF46689">
    <property type="entry name" value="Homeodomain-like"/>
    <property type="match status" value="1"/>
</dbReference>
<dbReference type="InterPro" id="IPR030828">
    <property type="entry name" value="HTH_TyrR"/>
</dbReference>
<dbReference type="InterPro" id="IPR013767">
    <property type="entry name" value="PAS_fold"/>
</dbReference>
<comment type="subcellular location">
    <subcellularLocation>
        <location evidence="1">Cytoplasm</location>
    </subcellularLocation>
</comment>
<reference evidence="15 16" key="1">
    <citation type="submission" date="2018-03" db="EMBL/GenBank/DDBJ databases">
        <title>The draft genome of Zobellella taiwanensis JCM 13381.</title>
        <authorList>
            <person name="Liu L."/>
            <person name="Li L."/>
            <person name="Wang T."/>
            <person name="Zhang X."/>
            <person name="Liang L."/>
        </authorList>
    </citation>
    <scope>NUCLEOTIDE SEQUENCE [LARGE SCALE GENOMIC DNA]</scope>
    <source>
        <strain evidence="15 16">JCM 13381</strain>
    </source>
</reference>
<evidence type="ECO:0000256" key="7">
    <source>
        <dbReference type="ARBA" id="ARBA00023015"/>
    </source>
</evidence>
<keyword evidence="2" id="KW-0963">Cytoplasm</keyword>
<dbReference type="PANTHER" id="PTHR32071">
    <property type="entry name" value="TRANSCRIPTIONAL REGULATORY PROTEIN"/>
    <property type="match status" value="1"/>
</dbReference>
<dbReference type="Pfam" id="PF00158">
    <property type="entry name" value="Sigma54_activat"/>
    <property type="match status" value="1"/>
</dbReference>
<feature type="domain" description="Sigma-54 factor interaction" evidence="12">
    <location>
        <begin position="206"/>
        <end position="435"/>
    </location>
</feature>
<dbReference type="Gene3D" id="1.10.8.60">
    <property type="match status" value="1"/>
</dbReference>
<dbReference type="CDD" id="cd00009">
    <property type="entry name" value="AAA"/>
    <property type="match status" value="1"/>
</dbReference>
<dbReference type="SMART" id="SM00091">
    <property type="entry name" value="PAS"/>
    <property type="match status" value="1"/>
</dbReference>
<dbReference type="PROSITE" id="PS00688">
    <property type="entry name" value="SIGMA54_INTERACT_3"/>
    <property type="match status" value="1"/>
</dbReference>
<keyword evidence="3" id="KW-0678">Repressor</keyword>
<dbReference type="SUPFAM" id="SSF55021">
    <property type="entry name" value="ACT-like"/>
    <property type="match status" value="1"/>
</dbReference>
<evidence type="ECO:0000256" key="11">
    <source>
        <dbReference type="ARBA" id="ARBA00029500"/>
    </source>
</evidence>
<dbReference type="RefSeq" id="WP_106453262.1">
    <property type="nucleotide sequence ID" value="NZ_PXYH01000009.1"/>
</dbReference>
<dbReference type="PANTHER" id="PTHR32071:SF3">
    <property type="entry name" value="HTH-TYPE TRANSCRIPTIONAL REGULATORY PROTEIN TYRR"/>
    <property type="match status" value="1"/>
</dbReference>
<dbReference type="PROSITE" id="PS50045">
    <property type="entry name" value="SIGMA54_INTERACT_4"/>
    <property type="match status" value="1"/>
</dbReference>
<dbReference type="InterPro" id="IPR025943">
    <property type="entry name" value="Sigma_54_int_dom_ATP-bd_2"/>
</dbReference>
<evidence type="ECO:0000256" key="5">
    <source>
        <dbReference type="ARBA" id="ARBA00022797"/>
    </source>
</evidence>
<evidence type="ECO:0000259" key="14">
    <source>
        <dbReference type="PROSITE" id="PS51671"/>
    </source>
</evidence>
<dbReference type="Pfam" id="PF18024">
    <property type="entry name" value="HTH_50"/>
    <property type="match status" value="1"/>
</dbReference>
<dbReference type="GO" id="GO:0005737">
    <property type="term" value="C:cytoplasm"/>
    <property type="evidence" value="ECO:0007669"/>
    <property type="project" value="UniProtKB-SubCell"/>
</dbReference>
<keyword evidence="10" id="KW-0804">Transcription</keyword>
<dbReference type="GO" id="GO:0003677">
    <property type="term" value="F:DNA binding"/>
    <property type="evidence" value="ECO:0007669"/>
    <property type="project" value="UniProtKB-KW"/>
</dbReference>
<dbReference type="NCBIfam" id="NF008085">
    <property type="entry name" value="PRK10820.1"/>
    <property type="match status" value="1"/>
</dbReference>
<dbReference type="PROSITE" id="PS00676">
    <property type="entry name" value="SIGMA54_INTERACT_2"/>
    <property type="match status" value="1"/>
</dbReference>
<dbReference type="InterPro" id="IPR025944">
    <property type="entry name" value="Sigma_54_int_dom_CS"/>
</dbReference>
<keyword evidence="9" id="KW-0010">Activator</keyword>
<keyword evidence="7" id="KW-0805">Transcription regulation</keyword>
<dbReference type="AlphaFoldDB" id="A0A2P7R117"/>
<dbReference type="Gene3D" id="3.40.50.300">
    <property type="entry name" value="P-loop containing nucleotide triphosphate hydrolases"/>
    <property type="match status" value="1"/>
</dbReference>
<dbReference type="SUPFAM" id="SSF52540">
    <property type="entry name" value="P-loop containing nucleoside triphosphate hydrolases"/>
    <property type="match status" value="1"/>
</dbReference>
<dbReference type="SMART" id="SM00382">
    <property type="entry name" value="AAA"/>
    <property type="match status" value="1"/>
</dbReference>
<dbReference type="SUPFAM" id="SSF55785">
    <property type="entry name" value="PYP-like sensor domain (PAS domain)"/>
    <property type="match status" value="1"/>
</dbReference>
<dbReference type="InterPro" id="IPR035965">
    <property type="entry name" value="PAS-like_dom_sf"/>
</dbReference>
<evidence type="ECO:0000256" key="1">
    <source>
        <dbReference type="ARBA" id="ARBA00004496"/>
    </source>
</evidence>
<evidence type="ECO:0000256" key="2">
    <source>
        <dbReference type="ARBA" id="ARBA00022490"/>
    </source>
</evidence>
<sequence>MRLKVTCEDRLGMTRELLDILVEHQIDLRGIEIDTSGIIYLNFPTLDFTSLQHLMPAIRRIPGVFDVKTIPCMPSEQEHNAITALLRVLPDAVVAVDGSGRITLANDAACALLGQPQAELRQQPLGPRLKGVHVSRWLEQDAPGPLSEKVMLEGEPYLADFLPIWVDEESGGPSLAGAVVVLRSAWRIGQHFKAMRHRESAHFDGFIAQSPAMSELLREARRLAALDAPLLIQGETGTGKEQLARACHHASLRGEGPFILLNCAAIPDEAAENELFGYAPGAFGNNAQGKRGVLEQANGGTLLLDEIGEMSAWLQLKLLRVLQDGVFRRLGDEQEVKVDIRVICTSQQDLAGLVQDGRFRRDLFYRLNVLNLRVPPLRQRQKDIVPLAQHLCTRFAAELERPRPRLAPALADYLQHYPWPGNVRQLGNSLYRAISLLEGDELGPGDLSLPEQEPLPGLDSLCDGSLEEAVKGFERRLLERLYPEYPSTRQLARRLGISHTAIANKLKDYGIGRHGQERS</sequence>
<evidence type="ECO:0000259" key="12">
    <source>
        <dbReference type="PROSITE" id="PS50045"/>
    </source>
</evidence>
<dbReference type="InterPro" id="IPR000014">
    <property type="entry name" value="PAS"/>
</dbReference>
<keyword evidence="5" id="KW-0058">Aromatic hydrocarbons catabolism</keyword>
<evidence type="ECO:0000256" key="9">
    <source>
        <dbReference type="ARBA" id="ARBA00023159"/>
    </source>
</evidence>
<dbReference type="OrthoDB" id="9804019at2"/>
<dbReference type="InterPro" id="IPR003593">
    <property type="entry name" value="AAA+_ATPase"/>
</dbReference>
<evidence type="ECO:0000313" key="15">
    <source>
        <dbReference type="EMBL" id="PSJ43920.1"/>
    </source>
</evidence>
<evidence type="ECO:0000256" key="10">
    <source>
        <dbReference type="ARBA" id="ARBA00023163"/>
    </source>
</evidence>
<dbReference type="InterPro" id="IPR058031">
    <property type="entry name" value="AAA_lid_NorR"/>
</dbReference>
<dbReference type="InterPro" id="IPR025662">
    <property type="entry name" value="Sigma_54_int_dom_ATP-bd_1"/>
</dbReference>
<evidence type="ECO:0000256" key="3">
    <source>
        <dbReference type="ARBA" id="ARBA00022491"/>
    </source>
</evidence>
<dbReference type="GO" id="GO:0005524">
    <property type="term" value="F:ATP binding"/>
    <property type="evidence" value="ECO:0007669"/>
    <property type="project" value="UniProtKB-KW"/>
</dbReference>
<keyword evidence="8" id="KW-0238">DNA-binding</keyword>
<dbReference type="Pfam" id="PF25601">
    <property type="entry name" value="AAA_lid_14"/>
    <property type="match status" value="1"/>
</dbReference>
<comment type="caution">
    <text evidence="15">The sequence shown here is derived from an EMBL/GenBank/DDBJ whole genome shotgun (WGS) entry which is preliminary data.</text>
</comment>